<evidence type="ECO:0000313" key="3">
    <source>
        <dbReference type="Proteomes" id="UP001220217"/>
    </source>
</evidence>
<evidence type="ECO:0000256" key="1">
    <source>
        <dbReference type="SAM" id="Coils"/>
    </source>
</evidence>
<proteinExistence type="predicted"/>
<dbReference type="RefSeq" id="WP_275037517.1">
    <property type="nucleotide sequence ID" value="NZ_CP118718.1"/>
</dbReference>
<name>A0ABD7X294_PRIAR</name>
<sequence length="378" mass="44119">MIRPVSGDHIMFQECIESFRPKDKSVFIQSKTEKKGSLILDFKLPYELSFSNFKIGPTIEVDFSPSPYSSFIAPVTFLDYEESHSSHLSIIALSSLVSFVSSRQVKAPRDSYTEDIGNGILAIQLPVKTSGPGYVQTSLSNEKIQRIQAELNEVIDILYQLPYKDYERLMQSIRLINLAHLNKREDFALSYYLLVSAIEGIAQMAIPKEIIKDPQEEKWELLAQKHKEIKSLLKQYQNHRENSHQLTKRFTKFILEFCPESEWSKLEHQYAEMGLADGEFSWLTEKRWDEVYPEDFKRRALKEAIEDTYNYRSKFSHEGKAPPHTNPNSMDRFFETVRIQDDKYGIVEKHVINHRLLSFIAKHSVLGYMRNCYKQLQI</sequence>
<dbReference type="Proteomes" id="UP001220217">
    <property type="component" value="Chromosome"/>
</dbReference>
<dbReference type="AlphaFoldDB" id="A0ABD7X294"/>
<feature type="coiled-coil region" evidence="1">
    <location>
        <begin position="222"/>
        <end position="249"/>
    </location>
</feature>
<evidence type="ECO:0008006" key="4">
    <source>
        <dbReference type="Google" id="ProtNLM"/>
    </source>
</evidence>
<gene>
    <name evidence="2" type="ORF">PWO00_12930</name>
</gene>
<protein>
    <recommendedName>
        <fullName evidence="4">Apea-like HEPN domain-containing protein</fullName>
    </recommendedName>
</protein>
<organism evidence="2 3">
    <name type="scientific">Priestia aryabhattai</name>
    <name type="common">Bacillus aryabhattai</name>
    <dbReference type="NCBI Taxonomy" id="412384"/>
    <lineage>
        <taxon>Bacteria</taxon>
        <taxon>Bacillati</taxon>
        <taxon>Bacillota</taxon>
        <taxon>Bacilli</taxon>
        <taxon>Bacillales</taxon>
        <taxon>Bacillaceae</taxon>
        <taxon>Priestia</taxon>
    </lineage>
</organism>
<accession>A0ABD7X294</accession>
<reference evidence="2 3" key="1">
    <citation type="submission" date="2023-02" db="EMBL/GenBank/DDBJ databases">
        <title>Complete genome sequence of Priestia aryabhattai G5MAi6, a methanol-tolerant strain isolated from tap water in Hong Kong.</title>
        <authorList>
            <person name="Leung K.M."/>
            <person name="Lai G.K.K."/>
            <person name="Griffin S.D.J."/>
        </authorList>
    </citation>
    <scope>NUCLEOTIDE SEQUENCE [LARGE SCALE GENOMIC DNA]</scope>
    <source>
        <strain evidence="2 3">G5MAi6</strain>
    </source>
</reference>
<dbReference type="EMBL" id="CP118718">
    <property type="protein sequence ID" value="WEA46824.1"/>
    <property type="molecule type" value="Genomic_DNA"/>
</dbReference>
<keyword evidence="1" id="KW-0175">Coiled coil</keyword>
<evidence type="ECO:0000313" key="2">
    <source>
        <dbReference type="EMBL" id="WEA46824.1"/>
    </source>
</evidence>